<keyword evidence="2" id="KW-0472">Membrane</keyword>
<feature type="transmembrane region" description="Helical" evidence="2">
    <location>
        <begin position="73"/>
        <end position="95"/>
    </location>
</feature>
<feature type="region of interest" description="Disordered" evidence="1">
    <location>
        <begin position="18"/>
        <end position="44"/>
    </location>
</feature>
<dbReference type="AlphaFoldDB" id="A0A285NRZ3"/>
<name>A0A285NRZ3_9BACI</name>
<reference evidence="4" key="1">
    <citation type="submission" date="2017-09" db="EMBL/GenBank/DDBJ databases">
        <authorList>
            <person name="Varghese N."/>
            <person name="Submissions S."/>
        </authorList>
    </citation>
    <scope>NUCLEOTIDE SEQUENCE [LARGE SCALE GENOMIC DNA]</scope>
    <source>
        <strain evidence="4">CGMCC 1.8913</strain>
    </source>
</reference>
<keyword evidence="2" id="KW-0812">Transmembrane</keyword>
<feature type="compositionally biased region" description="Basic and acidic residues" evidence="1">
    <location>
        <begin position="27"/>
        <end position="44"/>
    </location>
</feature>
<evidence type="ECO:0000256" key="2">
    <source>
        <dbReference type="SAM" id="Phobius"/>
    </source>
</evidence>
<accession>A0A285NRZ3</accession>
<protein>
    <submittedName>
        <fullName evidence="3">Uncharacterized protein</fullName>
    </submittedName>
</protein>
<keyword evidence="2" id="KW-1133">Transmembrane helix</keyword>
<proteinExistence type="predicted"/>
<evidence type="ECO:0000313" key="4">
    <source>
        <dbReference type="Proteomes" id="UP000219356"/>
    </source>
</evidence>
<evidence type="ECO:0000313" key="3">
    <source>
        <dbReference type="EMBL" id="SNZ10411.1"/>
    </source>
</evidence>
<gene>
    <name evidence="3" type="ORF">SAMN05421503_1729</name>
</gene>
<evidence type="ECO:0000256" key="1">
    <source>
        <dbReference type="SAM" id="MobiDB-lite"/>
    </source>
</evidence>
<organism evidence="3 4">
    <name type="scientific">Terribacillus aidingensis</name>
    <dbReference type="NCBI Taxonomy" id="586416"/>
    <lineage>
        <taxon>Bacteria</taxon>
        <taxon>Bacillati</taxon>
        <taxon>Bacillota</taxon>
        <taxon>Bacilli</taxon>
        <taxon>Bacillales</taxon>
        <taxon>Bacillaceae</taxon>
        <taxon>Terribacillus</taxon>
    </lineage>
</organism>
<dbReference type="EMBL" id="OBEK01000002">
    <property type="protein sequence ID" value="SNZ10411.1"/>
    <property type="molecule type" value="Genomic_DNA"/>
</dbReference>
<dbReference type="OrthoDB" id="2971460at2"/>
<dbReference type="Proteomes" id="UP000219356">
    <property type="component" value="Unassembled WGS sequence"/>
</dbReference>
<sequence>MAKTEEKDLDLEELVASVTQSTDEEQTAEHEEVSDLKEEAESEGQRIDILNLPPRRTVHDGARTGFRLRWNGILVRFIILTVIVLAGISYIMLYTDVPSLFPDLF</sequence>
<keyword evidence="4" id="KW-1185">Reference proteome</keyword>
<dbReference type="RefSeq" id="WP_097041187.1">
    <property type="nucleotide sequence ID" value="NZ_OBEK01000002.1"/>
</dbReference>